<dbReference type="InterPro" id="IPR002213">
    <property type="entry name" value="UDP_glucos_trans"/>
</dbReference>
<sequence>MSNTPLKHIIFIPAPSWGHLRPAMKTSLRMVEKFQDLFISLFVYDSEVPKAKKYLSSQESTYSSRTRIVTASGNEAVPALSLANPIEIFRYLDKSFKLWVTQELLSTTAPQVEGRAVSEPSWIIEDQFNGGVSLGSKDVHHLPIVSWWLTTAASLISQQGNEENGHGARVFENLAQHQGISFSEAGEMYLQGVSDRLICIPGLPAYHEWELNTQYLPFVPPFVAHMIGRWTNFIKYVDTIVCCTTFEMEPISASALSNALGKAIVPFFIGPSVDLASSRQSDLDSSVTQFLDCAYTEKGAHSVVYVAFGTAFFPSSVPNLMAVLDEIPKAGFKFIFALSSPSAKLDQSWIDAHVQAGNAIFPGWTNQTAVLDHPAIHYFLSHGGWNSSTEALVRGVPMIFWPFVSDQPANAMQIATVHNCGFELLQVRTGPAKSTAYQDGKEVKIKGTEDIIREEMKRILELSKGPRGEHQRVNARLLGRVISDSLAPGGSGDMNLLKFGKVLGLGKNVL</sequence>
<reference evidence="3" key="1">
    <citation type="submission" date="2021-01" db="EMBL/GenBank/DDBJ databases">
        <authorList>
            <person name="Kaushik A."/>
        </authorList>
    </citation>
    <scope>NUCLEOTIDE SEQUENCE</scope>
    <source>
        <strain evidence="3">AG6-10EEA</strain>
    </source>
</reference>
<protein>
    <recommendedName>
        <fullName evidence="5">UDP-glycosyltransferase 74C1</fullName>
    </recommendedName>
</protein>
<dbReference type="Pfam" id="PF00201">
    <property type="entry name" value="UDPGT"/>
    <property type="match status" value="1"/>
</dbReference>
<evidence type="ECO:0000313" key="3">
    <source>
        <dbReference type="EMBL" id="CAE6476131.1"/>
    </source>
</evidence>
<dbReference type="Gene3D" id="3.40.50.2000">
    <property type="entry name" value="Glycogen Phosphorylase B"/>
    <property type="match status" value="2"/>
</dbReference>
<dbReference type="SUPFAM" id="SSF53756">
    <property type="entry name" value="UDP-Glycosyltransferase/glycogen phosphorylase"/>
    <property type="match status" value="1"/>
</dbReference>
<comment type="similarity">
    <text evidence="1">Belongs to the UDP-glycosyltransferase family.</text>
</comment>
<proteinExistence type="inferred from homology"/>
<dbReference type="EMBL" id="CAJMXA010002118">
    <property type="protein sequence ID" value="CAE6476131.1"/>
    <property type="molecule type" value="Genomic_DNA"/>
</dbReference>
<evidence type="ECO:0000256" key="1">
    <source>
        <dbReference type="ARBA" id="ARBA00009995"/>
    </source>
</evidence>
<accession>A0A8H3CBY5</accession>
<comment type="caution">
    <text evidence="3">The sequence shown here is derived from an EMBL/GenBank/DDBJ whole genome shotgun (WGS) entry which is preliminary data.</text>
</comment>
<organism evidence="3 4">
    <name type="scientific">Rhizoctonia solani</name>
    <dbReference type="NCBI Taxonomy" id="456999"/>
    <lineage>
        <taxon>Eukaryota</taxon>
        <taxon>Fungi</taxon>
        <taxon>Dikarya</taxon>
        <taxon>Basidiomycota</taxon>
        <taxon>Agaricomycotina</taxon>
        <taxon>Agaricomycetes</taxon>
        <taxon>Cantharellales</taxon>
        <taxon>Ceratobasidiaceae</taxon>
        <taxon>Rhizoctonia</taxon>
    </lineage>
</organism>
<dbReference type="GO" id="GO:0035251">
    <property type="term" value="F:UDP-glucosyltransferase activity"/>
    <property type="evidence" value="ECO:0007669"/>
    <property type="project" value="TreeGrafter"/>
</dbReference>
<name>A0A8H3CBY5_9AGAM</name>
<evidence type="ECO:0000313" key="4">
    <source>
        <dbReference type="Proteomes" id="UP000663853"/>
    </source>
</evidence>
<dbReference type="PANTHER" id="PTHR48047">
    <property type="entry name" value="GLYCOSYLTRANSFERASE"/>
    <property type="match status" value="1"/>
</dbReference>
<dbReference type="AlphaFoldDB" id="A0A8H3CBY5"/>
<dbReference type="Proteomes" id="UP000663853">
    <property type="component" value="Unassembled WGS sequence"/>
</dbReference>
<dbReference type="PANTHER" id="PTHR48047:SF195">
    <property type="entry name" value="UDP-GLYCOSYLTRANSFERASE 82A1"/>
    <property type="match status" value="1"/>
</dbReference>
<keyword evidence="2" id="KW-0808">Transferase</keyword>
<evidence type="ECO:0000256" key="2">
    <source>
        <dbReference type="ARBA" id="ARBA00022679"/>
    </source>
</evidence>
<evidence type="ECO:0008006" key="5">
    <source>
        <dbReference type="Google" id="ProtNLM"/>
    </source>
</evidence>
<gene>
    <name evidence="3" type="ORF">RDB_LOCUS81297</name>
</gene>